<gene>
    <name evidence="1" type="ORF">AAFF_G00235990</name>
</gene>
<protein>
    <submittedName>
        <fullName evidence="1">Uncharacterized protein</fullName>
    </submittedName>
</protein>
<comment type="caution">
    <text evidence="1">The sequence shown here is derived from an EMBL/GenBank/DDBJ whole genome shotgun (WGS) entry which is preliminary data.</text>
</comment>
<sequence length="102" mass="11263">MNVLREMFSLGAAAGRLWRSTEQDVASDVHPGGQSQDRLLLRTHVCASASHSPRLTSCFCTCRDTAKAATFLTHFLPAPYTMFSLQEVSEEIPLAHVLMMPL</sequence>
<name>A0AAD7REL4_9TELE</name>
<dbReference type="AlphaFoldDB" id="A0AAD7REL4"/>
<dbReference type="EMBL" id="JAINUG010000310">
    <property type="protein sequence ID" value="KAJ8378782.1"/>
    <property type="molecule type" value="Genomic_DNA"/>
</dbReference>
<accession>A0AAD7REL4</accession>
<reference evidence="1" key="1">
    <citation type="journal article" date="2023" name="Science">
        <title>Genome structures resolve the early diversification of teleost fishes.</title>
        <authorList>
            <person name="Parey E."/>
            <person name="Louis A."/>
            <person name="Montfort J."/>
            <person name="Bouchez O."/>
            <person name="Roques C."/>
            <person name="Iampietro C."/>
            <person name="Lluch J."/>
            <person name="Castinel A."/>
            <person name="Donnadieu C."/>
            <person name="Desvignes T."/>
            <person name="Floi Bucao C."/>
            <person name="Jouanno E."/>
            <person name="Wen M."/>
            <person name="Mejri S."/>
            <person name="Dirks R."/>
            <person name="Jansen H."/>
            <person name="Henkel C."/>
            <person name="Chen W.J."/>
            <person name="Zahm M."/>
            <person name="Cabau C."/>
            <person name="Klopp C."/>
            <person name="Thompson A.W."/>
            <person name="Robinson-Rechavi M."/>
            <person name="Braasch I."/>
            <person name="Lecointre G."/>
            <person name="Bobe J."/>
            <person name="Postlethwait J.H."/>
            <person name="Berthelot C."/>
            <person name="Roest Crollius H."/>
            <person name="Guiguen Y."/>
        </authorList>
    </citation>
    <scope>NUCLEOTIDE SEQUENCE</scope>
    <source>
        <strain evidence="1">NC1722</strain>
    </source>
</reference>
<organism evidence="1 2">
    <name type="scientific">Aldrovandia affinis</name>
    <dbReference type="NCBI Taxonomy" id="143900"/>
    <lineage>
        <taxon>Eukaryota</taxon>
        <taxon>Metazoa</taxon>
        <taxon>Chordata</taxon>
        <taxon>Craniata</taxon>
        <taxon>Vertebrata</taxon>
        <taxon>Euteleostomi</taxon>
        <taxon>Actinopterygii</taxon>
        <taxon>Neopterygii</taxon>
        <taxon>Teleostei</taxon>
        <taxon>Notacanthiformes</taxon>
        <taxon>Halosauridae</taxon>
        <taxon>Aldrovandia</taxon>
    </lineage>
</organism>
<dbReference type="Proteomes" id="UP001221898">
    <property type="component" value="Unassembled WGS sequence"/>
</dbReference>
<proteinExistence type="predicted"/>
<evidence type="ECO:0000313" key="2">
    <source>
        <dbReference type="Proteomes" id="UP001221898"/>
    </source>
</evidence>
<keyword evidence="2" id="KW-1185">Reference proteome</keyword>
<evidence type="ECO:0000313" key="1">
    <source>
        <dbReference type="EMBL" id="KAJ8378782.1"/>
    </source>
</evidence>